<feature type="transmembrane region" description="Helical" evidence="8">
    <location>
        <begin position="176"/>
        <end position="196"/>
    </location>
</feature>
<keyword evidence="11" id="KW-1185">Reference proteome</keyword>
<keyword evidence="4" id="KW-0997">Cell inner membrane</keyword>
<reference evidence="10 11" key="1">
    <citation type="submission" date="2016-08" db="EMBL/GenBank/DDBJ databases">
        <authorList>
            <person name="Seilhamer J.J."/>
        </authorList>
    </citation>
    <scope>NUCLEOTIDE SEQUENCE [LARGE SCALE GENOMIC DNA]</scope>
    <source>
        <strain evidence="10 11">KCTC 42603</strain>
    </source>
</reference>
<dbReference type="PANTHER" id="PTHR30012">
    <property type="entry name" value="GENERAL SECRETION PATHWAY PROTEIN"/>
    <property type="match status" value="1"/>
</dbReference>
<dbReference type="AlphaFoldDB" id="A0A1E7ZCB7"/>
<evidence type="ECO:0000256" key="8">
    <source>
        <dbReference type="SAM" id="Phobius"/>
    </source>
</evidence>
<feature type="transmembrane region" description="Helical" evidence="8">
    <location>
        <begin position="380"/>
        <end position="401"/>
    </location>
</feature>
<dbReference type="InterPro" id="IPR003004">
    <property type="entry name" value="GspF/PilC"/>
</dbReference>
<comment type="subcellular location">
    <subcellularLocation>
        <location evidence="1">Cell inner membrane</location>
        <topology evidence="1">Multi-pass membrane protein</topology>
    </subcellularLocation>
</comment>
<dbReference type="GO" id="GO:0005886">
    <property type="term" value="C:plasma membrane"/>
    <property type="evidence" value="ECO:0007669"/>
    <property type="project" value="UniProtKB-SubCell"/>
</dbReference>
<dbReference type="Gene3D" id="1.20.81.30">
    <property type="entry name" value="Type II secretion system (T2SS), domain F"/>
    <property type="match status" value="2"/>
</dbReference>
<dbReference type="Pfam" id="PF00482">
    <property type="entry name" value="T2SSF"/>
    <property type="match status" value="2"/>
</dbReference>
<dbReference type="GO" id="GO:0015628">
    <property type="term" value="P:protein secretion by the type II secretion system"/>
    <property type="evidence" value="ECO:0007669"/>
    <property type="project" value="TreeGrafter"/>
</dbReference>
<feature type="domain" description="Type II secretion system protein GspF" evidence="9">
    <location>
        <begin position="277"/>
        <end position="399"/>
    </location>
</feature>
<comment type="similarity">
    <text evidence="2">Belongs to the GSP F family.</text>
</comment>
<keyword evidence="3" id="KW-1003">Cell membrane</keyword>
<keyword evidence="6 8" id="KW-1133">Transmembrane helix</keyword>
<evidence type="ECO:0000256" key="6">
    <source>
        <dbReference type="ARBA" id="ARBA00022989"/>
    </source>
</evidence>
<dbReference type="OrthoDB" id="9805682at2"/>
<evidence type="ECO:0000256" key="7">
    <source>
        <dbReference type="ARBA" id="ARBA00023136"/>
    </source>
</evidence>
<dbReference type="InterPro" id="IPR018076">
    <property type="entry name" value="T2SS_GspF_dom"/>
</dbReference>
<evidence type="ECO:0000313" key="10">
    <source>
        <dbReference type="EMBL" id="OFC71149.1"/>
    </source>
</evidence>
<dbReference type="InterPro" id="IPR042094">
    <property type="entry name" value="T2SS_GspF_sf"/>
</dbReference>
<keyword evidence="5 8" id="KW-0812">Transmembrane</keyword>
<evidence type="ECO:0000256" key="5">
    <source>
        <dbReference type="ARBA" id="ARBA00022692"/>
    </source>
</evidence>
<gene>
    <name evidence="10" type="ORF">BFC18_09705</name>
</gene>
<comment type="caution">
    <text evidence="10">The sequence shown here is derived from an EMBL/GenBank/DDBJ whole genome shotgun (WGS) entry which is preliminary data.</text>
</comment>
<dbReference type="EMBL" id="MDHN01000016">
    <property type="protein sequence ID" value="OFC71149.1"/>
    <property type="molecule type" value="Genomic_DNA"/>
</dbReference>
<dbReference type="FunFam" id="1.20.81.30:FF:000001">
    <property type="entry name" value="Type II secretion system protein F"/>
    <property type="match status" value="2"/>
</dbReference>
<evidence type="ECO:0000256" key="2">
    <source>
        <dbReference type="ARBA" id="ARBA00005745"/>
    </source>
</evidence>
<evidence type="ECO:0000313" key="11">
    <source>
        <dbReference type="Proteomes" id="UP000175691"/>
    </source>
</evidence>
<feature type="domain" description="Type II secretion system protein GspF" evidence="9">
    <location>
        <begin position="74"/>
        <end position="197"/>
    </location>
</feature>
<name>A0A1E7ZCB7_9ALTE</name>
<accession>A0A1E7ZCB7</accession>
<keyword evidence="7 8" id="KW-0472">Membrane</keyword>
<dbReference type="RefSeq" id="WP_070125125.1">
    <property type="nucleotide sequence ID" value="NZ_MDHN01000016.1"/>
</dbReference>
<protein>
    <submittedName>
        <fullName evidence="10">MSHA biogenesis protein MshG</fullName>
    </submittedName>
</protein>
<evidence type="ECO:0000259" key="9">
    <source>
        <dbReference type="Pfam" id="PF00482"/>
    </source>
</evidence>
<dbReference type="PRINTS" id="PR00812">
    <property type="entry name" value="BCTERIALGSPF"/>
</dbReference>
<dbReference type="Proteomes" id="UP000175691">
    <property type="component" value="Unassembled WGS sequence"/>
</dbReference>
<evidence type="ECO:0000256" key="4">
    <source>
        <dbReference type="ARBA" id="ARBA00022519"/>
    </source>
</evidence>
<dbReference type="STRING" id="1656094.BFC18_09705"/>
<dbReference type="PANTHER" id="PTHR30012:SF4">
    <property type="entry name" value="MSHA BIOGENESIS PROTEIN MSHG"/>
    <property type="match status" value="1"/>
</dbReference>
<evidence type="ECO:0000256" key="1">
    <source>
        <dbReference type="ARBA" id="ARBA00004429"/>
    </source>
</evidence>
<proteinExistence type="inferred from homology"/>
<feature type="transmembrane region" description="Helical" evidence="8">
    <location>
        <begin position="228"/>
        <end position="246"/>
    </location>
</feature>
<evidence type="ECO:0000256" key="3">
    <source>
        <dbReference type="ARBA" id="ARBA00022475"/>
    </source>
</evidence>
<organism evidence="10 11">
    <name type="scientific">Alteromonas confluentis</name>
    <dbReference type="NCBI Taxonomy" id="1656094"/>
    <lineage>
        <taxon>Bacteria</taxon>
        <taxon>Pseudomonadati</taxon>
        <taxon>Pseudomonadota</taxon>
        <taxon>Gammaproteobacteria</taxon>
        <taxon>Alteromonadales</taxon>
        <taxon>Alteromonadaceae</taxon>
        <taxon>Alteromonas/Salinimonas group</taxon>
        <taxon>Alteromonas</taxon>
    </lineage>
</organism>
<sequence>MAKYSYTARERTGELTEGVIEATDESAVAKLLLARNVVPIRIESAKEEASPGAAISSEVHWYTPNVALEELVIFCRQMYSLTRAGIPILRAVSGLAESSSSVRMRVALLDVIAQLERGRTLSSALHLHSDIFNQLFVSIIHVGENTGQLDAAFLQLAEYLEREQETRKQIKAATRYPIFVIVAIVAAFIVLNVFVIPKFATMFAKFGAELPTMTRVLLSISDFMIHRSYILVAIVAIIGFAIYRYINTQTGRYKWDRMKLRLPIVGEIIRRSLLARFSRSFSMMLHSGVPLTNALNLVADAVDNAYVGAAIIEMRQRIEKGENLTRVSRASGLFTPMIMQMINVGEETGRVDELLAEVAGFYEREVDYDLKSLTARIEPILIVFVAGMVLVLALGIFSPMWDMMSAIKGGR</sequence>